<name>A0A6N2SS22_9FIRM</name>
<organism evidence="1">
    <name type="scientific">[Clostridium] nexile</name>
    <dbReference type="NCBI Taxonomy" id="29361"/>
    <lineage>
        <taxon>Bacteria</taxon>
        <taxon>Bacillati</taxon>
        <taxon>Bacillota</taxon>
        <taxon>Clostridia</taxon>
        <taxon>Lachnospirales</taxon>
        <taxon>Lachnospiraceae</taxon>
        <taxon>Tyzzerella</taxon>
    </lineage>
</organism>
<gene>
    <name evidence="1" type="ORF">CNLFYP112_01448</name>
</gene>
<dbReference type="AlphaFoldDB" id="A0A6N2SS22"/>
<reference evidence="1" key="1">
    <citation type="submission" date="2019-11" db="EMBL/GenBank/DDBJ databases">
        <authorList>
            <person name="Feng L."/>
        </authorList>
    </citation>
    <scope>NUCLEOTIDE SEQUENCE</scope>
    <source>
        <strain evidence="1">CnexileLFYP112</strain>
    </source>
</reference>
<proteinExistence type="predicted"/>
<protein>
    <submittedName>
        <fullName evidence="1">Uncharacterized protein</fullName>
    </submittedName>
</protein>
<accession>A0A6N2SS22</accession>
<sequence>MKSVNKMKSLKCAECKDVVCMDYMYKNYYCNNDERTDDMGFLGRNYLPKTSPEWCPLRAKEQINV</sequence>
<evidence type="ECO:0000313" key="1">
    <source>
        <dbReference type="EMBL" id="VYS95812.1"/>
    </source>
</evidence>
<dbReference type="EMBL" id="CACRTG010000008">
    <property type="protein sequence ID" value="VYS95812.1"/>
    <property type="molecule type" value="Genomic_DNA"/>
</dbReference>